<name>A0ACD4PBN2_9PSED</name>
<organism evidence="1 2">
    <name type="scientific">Pseudomonas fortuita</name>
    <dbReference type="NCBI Taxonomy" id="3233375"/>
    <lineage>
        <taxon>Bacteria</taxon>
        <taxon>Pseudomonadati</taxon>
        <taxon>Pseudomonadota</taxon>
        <taxon>Gammaproteobacteria</taxon>
        <taxon>Pseudomonadales</taxon>
        <taxon>Pseudomonadaceae</taxon>
        <taxon>Pseudomonas</taxon>
    </lineage>
</organism>
<evidence type="ECO:0000313" key="2">
    <source>
        <dbReference type="Proteomes" id="UP001163982"/>
    </source>
</evidence>
<dbReference type="Proteomes" id="UP001163982">
    <property type="component" value="Chromosome"/>
</dbReference>
<proteinExistence type="predicted"/>
<sequence length="184" mass="20161">MTLDWRLACLALLLGFALGSRGTWLWQANAYGGQLATQAADYGRQLAEKDRAYGREREAAADAALEQLVAERNRRSDLESRLQEQGQTYWKEMKNAKSTQDRLRDQLATADLRLSVLLDASSLAAQGCDGGLRETTGTGGVVHGAVHAKLDGAHARRIISITDYGDRGLIALQACQAYVREVIR</sequence>
<accession>A0ACD4PBN2</accession>
<dbReference type="EMBL" id="CP114035">
    <property type="protein sequence ID" value="WAP65489.1"/>
    <property type="molecule type" value="Genomic_DNA"/>
</dbReference>
<keyword evidence="2" id="KW-1185">Reference proteome</keyword>
<gene>
    <name evidence="1" type="ORF">OZ911_08825</name>
</gene>
<reference evidence="1" key="1">
    <citation type="journal article" date="2024" name="Int. J. Syst. Evol. Microbiol.">
        <title>Pseudomonas fortuita sp. nov., isolated from the endosphere of a wild yam.</title>
        <authorList>
            <person name="Carlier A."/>
            <person name="Beaumel M."/>
            <person name="Moreau S."/>
            <person name="Acar T."/>
            <person name="Sana T.G."/>
            <person name="Cnockaert M."/>
            <person name="Vandamme P."/>
        </authorList>
    </citation>
    <scope>NUCLEOTIDE SEQUENCE</scope>
    <source>
        <strain evidence="1">GMI12077</strain>
    </source>
</reference>
<evidence type="ECO:0000313" key="1">
    <source>
        <dbReference type="EMBL" id="WAP65489.1"/>
    </source>
</evidence>
<protein>
    <submittedName>
        <fullName evidence="1">Lysis system i-spanin subunit Rz</fullName>
    </submittedName>
</protein>